<evidence type="ECO:0000313" key="5">
    <source>
        <dbReference type="EMBL" id="EER14260.1"/>
    </source>
</evidence>
<keyword evidence="1" id="KW-0812">Transmembrane</keyword>
<evidence type="ECO:0000256" key="3">
    <source>
        <dbReference type="ARBA" id="ARBA00023136"/>
    </source>
</evidence>
<evidence type="ECO:0000256" key="2">
    <source>
        <dbReference type="ARBA" id="ARBA00022989"/>
    </source>
</evidence>
<dbReference type="AlphaFoldDB" id="C5KMV2"/>
<proteinExistence type="predicted"/>
<accession>C5KMV2</accession>
<reference evidence="5 6" key="1">
    <citation type="submission" date="2008-07" db="EMBL/GenBank/DDBJ databases">
        <authorList>
            <person name="El-Sayed N."/>
            <person name="Caler E."/>
            <person name="Inman J."/>
            <person name="Amedeo P."/>
            <person name="Hass B."/>
            <person name="Wortman J."/>
        </authorList>
    </citation>
    <scope>NUCLEOTIDE SEQUENCE [LARGE SCALE GENOMIC DNA]</scope>
    <source>
        <strain evidence="6">ATCC 50983 / TXsc</strain>
    </source>
</reference>
<dbReference type="RefSeq" id="XP_002782465.1">
    <property type="nucleotide sequence ID" value="XM_002782419.1"/>
</dbReference>
<dbReference type="GO" id="GO:0140359">
    <property type="term" value="F:ABC-type transporter activity"/>
    <property type="evidence" value="ECO:0007669"/>
    <property type="project" value="InterPro"/>
</dbReference>
<dbReference type="InterPro" id="IPR011527">
    <property type="entry name" value="ABC1_TM_dom"/>
</dbReference>
<dbReference type="Pfam" id="PF06472">
    <property type="entry name" value="ABC_membrane_2"/>
    <property type="match status" value="1"/>
</dbReference>
<keyword evidence="6" id="KW-1185">Reference proteome</keyword>
<keyword evidence="3" id="KW-0472">Membrane</keyword>
<feature type="non-terminal residue" evidence="5">
    <location>
        <position position="1"/>
    </location>
</feature>
<dbReference type="GO" id="GO:0016020">
    <property type="term" value="C:membrane"/>
    <property type="evidence" value="ECO:0007669"/>
    <property type="project" value="InterPro"/>
</dbReference>
<gene>
    <name evidence="5" type="ORF">Pmar_PMAR029332</name>
</gene>
<feature type="domain" description="ABC transmembrane type-1" evidence="4">
    <location>
        <begin position="18"/>
        <end position="45"/>
    </location>
</feature>
<organism evidence="6">
    <name type="scientific">Perkinsus marinus (strain ATCC 50983 / TXsc)</name>
    <dbReference type="NCBI Taxonomy" id="423536"/>
    <lineage>
        <taxon>Eukaryota</taxon>
        <taxon>Sar</taxon>
        <taxon>Alveolata</taxon>
        <taxon>Perkinsozoa</taxon>
        <taxon>Perkinsea</taxon>
        <taxon>Perkinsida</taxon>
        <taxon>Perkinsidae</taxon>
        <taxon>Perkinsus</taxon>
    </lineage>
</organism>
<name>C5KMV2_PERM5</name>
<sequence>HYRLQLVGLEGSTTRVTTLDNPDQRIANDVNVFTDASWSLVSGIMLSGGTL</sequence>
<dbReference type="EMBL" id="GG674496">
    <property type="protein sequence ID" value="EER14260.1"/>
    <property type="molecule type" value="Genomic_DNA"/>
</dbReference>
<feature type="non-terminal residue" evidence="5">
    <location>
        <position position="51"/>
    </location>
</feature>
<protein>
    <recommendedName>
        <fullName evidence="4">ABC transmembrane type-1 domain-containing protein</fullName>
    </recommendedName>
</protein>
<dbReference type="GO" id="GO:0005524">
    <property type="term" value="F:ATP binding"/>
    <property type="evidence" value="ECO:0007669"/>
    <property type="project" value="InterPro"/>
</dbReference>
<evidence type="ECO:0000259" key="4">
    <source>
        <dbReference type="Pfam" id="PF06472"/>
    </source>
</evidence>
<dbReference type="Proteomes" id="UP000007800">
    <property type="component" value="Unassembled WGS sequence"/>
</dbReference>
<evidence type="ECO:0000256" key="1">
    <source>
        <dbReference type="ARBA" id="ARBA00022692"/>
    </source>
</evidence>
<dbReference type="GeneID" id="9044308"/>
<dbReference type="InParanoid" id="C5KMV2"/>
<evidence type="ECO:0000313" key="6">
    <source>
        <dbReference type="Proteomes" id="UP000007800"/>
    </source>
</evidence>
<keyword evidence="2" id="KW-1133">Transmembrane helix</keyword>